<dbReference type="SUPFAM" id="SSF55083">
    <property type="entry name" value="6-hydroxymethyl-7,8-dihydropterin pyrophosphokinase, HPPK"/>
    <property type="match status" value="1"/>
</dbReference>
<keyword evidence="9" id="KW-0289">Folate biosynthesis</keyword>
<name>A0A1R3T4B2_9BACT</name>
<evidence type="ECO:0000259" key="14">
    <source>
        <dbReference type="Pfam" id="PF01288"/>
    </source>
</evidence>
<protein>
    <recommendedName>
        <fullName evidence="4">2-amino-4-hydroxy-6-hydroxymethyldihydropteridine pyrophosphokinase</fullName>
        <ecNumber evidence="3">2.7.6.3</ecNumber>
    </recommendedName>
    <alternativeName>
        <fullName evidence="11">6-hydroxymethyl-7,8-dihydropterin pyrophosphokinase</fullName>
    </alternativeName>
    <alternativeName>
        <fullName evidence="12">7,8-dihydro-6-hydroxymethylpterin-pyrophosphokinase</fullName>
    </alternativeName>
</protein>
<evidence type="ECO:0000256" key="6">
    <source>
        <dbReference type="ARBA" id="ARBA00022741"/>
    </source>
</evidence>
<evidence type="ECO:0000256" key="12">
    <source>
        <dbReference type="ARBA" id="ARBA00033413"/>
    </source>
</evidence>
<dbReference type="Gene3D" id="3.30.70.560">
    <property type="entry name" value="7,8-Dihydro-6-hydroxymethylpterin-pyrophosphokinase HPPK"/>
    <property type="match status" value="1"/>
</dbReference>
<comment type="similarity">
    <text evidence="2">Belongs to the HPPK family.</text>
</comment>
<evidence type="ECO:0000256" key="4">
    <source>
        <dbReference type="ARBA" id="ARBA00016218"/>
    </source>
</evidence>
<comment type="pathway">
    <text evidence="1">Cofactor biosynthesis; tetrahydrofolate biosynthesis; 2-amino-4-hydroxy-6-hydroxymethyl-7,8-dihydropteridine diphosphate from 7,8-dihydroneopterin triphosphate: step 4/4.</text>
</comment>
<comment type="function">
    <text evidence="10">Catalyzes the transfer of pyrophosphate from adenosine triphosphate (ATP) to 6-hydroxymethyl-7,8-dihydropterin, an enzymatic step in folate biosynthesis pathway.</text>
</comment>
<dbReference type="EC" id="2.7.6.3" evidence="3"/>
<evidence type="ECO:0000256" key="1">
    <source>
        <dbReference type="ARBA" id="ARBA00005051"/>
    </source>
</evidence>
<evidence type="ECO:0000313" key="15">
    <source>
        <dbReference type="EMBL" id="SCD20889.1"/>
    </source>
</evidence>
<evidence type="ECO:0000256" key="11">
    <source>
        <dbReference type="ARBA" id="ARBA00029766"/>
    </source>
</evidence>
<organism evidence="15 16">
    <name type="scientific">Proteiniphilum saccharofermentans</name>
    <dbReference type="NCBI Taxonomy" id="1642647"/>
    <lineage>
        <taxon>Bacteria</taxon>
        <taxon>Pseudomonadati</taxon>
        <taxon>Bacteroidota</taxon>
        <taxon>Bacteroidia</taxon>
        <taxon>Bacteroidales</taxon>
        <taxon>Dysgonomonadaceae</taxon>
        <taxon>Proteiniphilum</taxon>
    </lineage>
</organism>
<dbReference type="GO" id="GO:0046654">
    <property type="term" value="P:tetrahydrofolate biosynthetic process"/>
    <property type="evidence" value="ECO:0007669"/>
    <property type="project" value="UniProtKB-UniPathway"/>
</dbReference>
<evidence type="ECO:0000256" key="10">
    <source>
        <dbReference type="ARBA" id="ARBA00029409"/>
    </source>
</evidence>
<feature type="domain" description="7,8-dihydro-6-hydroxymethylpterin-pyrophosphokinase" evidence="14">
    <location>
        <begin position="16"/>
        <end position="128"/>
    </location>
</feature>
<evidence type="ECO:0000256" key="2">
    <source>
        <dbReference type="ARBA" id="ARBA00005810"/>
    </source>
</evidence>
<keyword evidence="16" id="KW-1185">Reference proteome</keyword>
<dbReference type="InterPro" id="IPR000550">
    <property type="entry name" value="Hppk"/>
</dbReference>
<dbReference type="Proteomes" id="UP000187464">
    <property type="component" value="Chromosome I"/>
</dbReference>
<reference evidence="15 16" key="1">
    <citation type="submission" date="2016-08" db="EMBL/GenBank/DDBJ databases">
        <authorList>
            <person name="Seilhamer J.J."/>
        </authorList>
    </citation>
    <scope>NUCLEOTIDE SEQUENCE [LARGE SCALE GENOMIC DNA]</scope>
    <source>
        <strain evidence="15">M3/6</strain>
    </source>
</reference>
<dbReference type="UniPathway" id="UPA00077">
    <property type="reaction ID" value="UER00155"/>
</dbReference>
<evidence type="ECO:0000256" key="3">
    <source>
        <dbReference type="ARBA" id="ARBA00013253"/>
    </source>
</evidence>
<dbReference type="KEGG" id="psac:PSM36_2082"/>
<dbReference type="GO" id="GO:0005524">
    <property type="term" value="F:ATP binding"/>
    <property type="evidence" value="ECO:0007669"/>
    <property type="project" value="UniProtKB-KW"/>
</dbReference>
<gene>
    <name evidence="15" type="ORF">PSM36_2082</name>
</gene>
<keyword evidence="6" id="KW-0547">Nucleotide-binding</keyword>
<evidence type="ECO:0000256" key="9">
    <source>
        <dbReference type="ARBA" id="ARBA00022909"/>
    </source>
</evidence>
<accession>A0A1R3T4B2</accession>
<evidence type="ECO:0000256" key="8">
    <source>
        <dbReference type="ARBA" id="ARBA00022840"/>
    </source>
</evidence>
<evidence type="ECO:0000256" key="7">
    <source>
        <dbReference type="ARBA" id="ARBA00022777"/>
    </source>
</evidence>
<dbReference type="GO" id="GO:0003848">
    <property type="term" value="F:2-amino-4-hydroxy-6-hydroxymethyldihydropteridine diphosphokinase activity"/>
    <property type="evidence" value="ECO:0007669"/>
    <property type="project" value="UniProtKB-EC"/>
</dbReference>
<evidence type="ECO:0000256" key="5">
    <source>
        <dbReference type="ARBA" id="ARBA00022679"/>
    </source>
</evidence>
<dbReference type="Pfam" id="PF01288">
    <property type="entry name" value="HPPK"/>
    <property type="match status" value="1"/>
</dbReference>
<dbReference type="AlphaFoldDB" id="A0A1R3T4B2"/>
<sequence>MSIFVLQFISMSTILLSIGSNTFAKTNIDKAKRMLAFLFPDIVFSEPILTEPEDDKYAYLFRNVLAKADTEMSPEEVIDKIKQTERAVGRTPRDKYLGRMIIDIDLIQYDGRILRPQDYERDYVQQLLPTLPNLEATNPGTVEPDTIINPEITEKEED</sequence>
<evidence type="ECO:0000256" key="13">
    <source>
        <dbReference type="SAM" id="MobiDB-lite"/>
    </source>
</evidence>
<evidence type="ECO:0000313" key="16">
    <source>
        <dbReference type="Proteomes" id="UP000187464"/>
    </source>
</evidence>
<keyword evidence="5" id="KW-0808">Transferase</keyword>
<dbReference type="STRING" id="1642647.PSM36_2082"/>
<proteinExistence type="inferred from homology"/>
<feature type="region of interest" description="Disordered" evidence="13">
    <location>
        <begin position="135"/>
        <end position="158"/>
    </location>
</feature>
<dbReference type="PANTHER" id="PTHR43071:SF1">
    <property type="entry name" value="2-AMINO-4-HYDROXY-6-HYDROXYMETHYLDIHYDROPTERIDINE PYROPHOSPHOKINASE"/>
    <property type="match status" value="1"/>
</dbReference>
<dbReference type="EMBL" id="LT605205">
    <property type="protein sequence ID" value="SCD20889.1"/>
    <property type="molecule type" value="Genomic_DNA"/>
</dbReference>
<dbReference type="InterPro" id="IPR035907">
    <property type="entry name" value="Hppk_sf"/>
</dbReference>
<dbReference type="GO" id="GO:0016301">
    <property type="term" value="F:kinase activity"/>
    <property type="evidence" value="ECO:0007669"/>
    <property type="project" value="UniProtKB-KW"/>
</dbReference>
<keyword evidence="8" id="KW-0067">ATP-binding</keyword>
<dbReference type="GO" id="GO:0046656">
    <property type="term" value="P:folic acid biosynthetic process"/>
    <property type="evidence" value="ECO:0007669"/>
    <property type="project" value="UniProtKB-KW"/>
</dbReference>
<keyword evidence="7" id="KW-0418">Kinase</keyword>
<dbReference type="PANTHER" id="PTHR43071">
    <property type="entry name" value="2-AMINO-4-HYDROXY-6-HYDROXYMETHYLDIHYDROPTERIDINE PYROPHOSPHOKINASE"/>
    <property type="match status" value="1"/>
</dbReference>